<dbReference type="AlphaFoldDB" id="A0A3M9XPL0"/>
<dbReference type="SUPFAM" id="SSF53756">
    <property type="entry name" value="UDP-Glycosyltransferase/glycogen phosphorylase"/>
    <property type="match status" value="1"/>
</dbReference>
<evidence type="ECO:0000256" key="1">
    <source>
        <dbReference type="ARBA" id="ARBA00003394"/>
    </source>
</evidence>
<dbReference type="Gene3D" id="3.40.50.11720">
    <property type="entry name" value="3-Deoxy-D-manno-octulosonic-acid transferase, N-terminal domain"/>
    <property type="match status" value="1"/>
</dbReference>
<reference evidence="13 14" key="1">
    <citation type="submission" date="2018-08" db="EMBL/GenBank/DDBJ databases">
        <title>Genome sequence of Methylocystis hirsuta CSC1, a methanotroph able to accumulate PHAs.</title>
        <authorList>
            <person name="Bordel S."/>
            <person name="Rodriguez E."/>
            <person name="Gancedo J."/>
            <person name="Munoz R."/>
        </authorList>
    </citation>
    <scope>NUCLEOTIDE SEQUENCE [LARGE SCALE GENOMIC DNA]</scope>
    <source>
        <strain evidence="13 14">CSC1</strain>
    </source>
</reference>
<dbReference type="EMBL" id="QWDD01000001">
    <property type="protein sequence ID" value="RNJ49964.1"/>
    <property type="molecule type" value="Genomic_DNA"/>
</dbReference>
<evidence type="ECO:0000256" key="7">
    <source>
        <dbReference type="ARBA" id="ARBA00049183"/>
    </source>
</evidence>
<evidence type="ECO:0000256" key="8">
    <source>
        <dbReference type="PIRSR" id="PIRSR639901-1"/>
    </source>
</evidence>
<dbReference type="GO" id="GO:0043842">
    <property type="term" value="F:Kdo transferase activity"/>
    <property type="evidence" value="ECO:0007669"/>
    <property type="project" value="UniProtKB-EC"/>
</dbReference>
<comment type="subcellular location">
    <subcellularLocation>
        <location evidence="10">Cell membrane</location>
    </subcellularLocation>
</comment>
<evidence type="ECO:0000256" key="9">
    <source>
        <dbReference type="PIRSR" id="PIRSR639901-2"/>
    </source>
</evidence>
<keyword evidence="14" id="KW-1185">Reference proteome</keyword>
<feature type="site" description="Transition state stabilizer" evidence="9">
    <location>
        <position position="130"/>
    </location>
</feature>
<protein>
    <recommendedName>
        <fullName evidence="4 10">3-deoxy-D-manno-octulosonic acid transferase</fullName>
        <shortName evidence="10">Kdo transferase</shortName>
        <ecNumber evidence="3 10">2.4.99.12</ecNumber>
    </recommendedName>
    <alternativeName>
        <fullName evidence="6 10">Lipid IV(A) 3-deoxy-D-manno-octulosonic acid transferase</fullName>
    </alternativeName>
</protein>
<comment type="catalytic activity">
    <reaction evidence="7 10">
        <text>lipid IVA (E. coli) + CMP-3-deoxy-beta-D-manno-octulosonate = alpha-Kdo-(2-&gt;6)-lipid IVA (E. coli) + CMP + H(+)</text>
        <dbReference type="Rhea" id="RHEA:28066"/>
        <dbReference type="ChEBI" id="CHEBI:15378"/>
        <dbReference type="ChEBI" id="CHEBI:58603"/>
        <dbReference type="ChEBI" id="CHEBI:60364"/>
        <dbReference type="ChEBI" id="CHEBI:60377"/>
        <dbReference type="ChEBI" id="CHEBI:85987"/>
        <dbReference type="EC" id="2.4.99.12"/>
    </reaction>
</comment>
<dbReference type="Pfam" id="PF04413">
    <property type="entry name" value="Glycos_transf_N"/>
    <property type="match status" value="1"/>
</dbReference>
<gene>
    <name evidence="13" type="ORF">D1O30_10480</name>
</gene>
<keyword evidence="10" id="KW-0472">Membrane</keyword>
<dbReference type="OrthoDB" id="9789797at2"/>
<name>A0A3M9XPL0_9HYPH</name>
<evidence type="ECO:0000313" key="13">
    <source>
        <dbReference type="EMBL" id="RNJ49964.1"/>
    </source>
</evidence>
<accession>A0A3M9XPL0</accession>
<dbReference type="UniPathway" id="UPA00958"/>
<dbReference type="GO" id="GO:0009244">
    <property type="term" value="P:lipopolysaccharide core region biosynthetic process"/>
    <property type="evidence" value="ECO:0007669"/>
    <property type="project" value="UniProtKB-UniRule"/>
</dbReference>
<dbReference type="InterPro" id="IPR038107">
    <property type="entry name" value="Glycos_transf_N_sf"/>
</dbReference>
<evidence type="ECO:0000256" key="10">
    <source>
        <dbReference type="RuleBase" id="RU365103"/>
    </source>
</evidence>
<evidence type="ECO:0000256" key="3">
    <source>
        <dbReference type="ARBA" id="ARBA00012621"/>
    </source>
</evidence>
<evidence type="ECO:0000256" key="5">
    <source>
        <dbReference type="ARBA" id="ARBA00022679"/>
    </source>
</evidence>
<dbReference type="RefSeq" id="WP_123175923.1">
    <property type="nucleotide sequence ID" value="NZ_QWDD01000001.1"/>
</dbReference>
<dbReference type="PANTHER" id="PTHR42755:SF1">
    <property type="entry name" value="3-DEOXY-D-MANNO-OCTULOSONIC ACID TRANSFERASE, MITOCHONDRIAL-RELATED"/>
    <property type="match status" value="1"/>
</dbReference>
<feature type="site" description="Transition state stabilizer" evidence="9">
    <location>
        <position position="206"/>
    </location>
</feature>
<keyword evidence="10" id="KW-0448">Lipopolysaccharide biosynthesis</keyword>
<dbReference type="GO" id="GO:0009245">
    <property type="term" value="P:lipid A biosynthetic process"/>
    <property type="evidence" value="ECO:0007669"/>
    <property type="project" value="TreeGrafter"/>
</dbReference>
<feature type="active site" description="Proton acceptor" evidence="8">
    <location>
        <position position="62"/>
    </location>
</feature>
<evidence type="ECO:0000256" key="2">
    <source>
        <dbReference type="ARBA" id="ARBA00004713"/>
    </source>
</evidence>
<dbReference type="Gene3D" id="3.40.50.2000">
    <property type="entry name" value="Glycogen Phosphorylase B"/>
    <property type="match status" value="1"/>
</dbReference>
<feature type="domain" description="3-deoxy-D-manno-octulosonic-acid transferase N-terminal" evidence="12">
    <location>
        <begin position="35"/>
        <end position="209"/>
    </location>
</feature>
<comment type="function">
    <text evidence="1 10">Involved in lipopolysaccharide (LPS) biosynthesis. Catalyzes the transfer of 3-deoxy-D-manno-octulosonate (Kdo) residue(s) from CMP-Kdo to lipid IV(A), the tetraacyldisaccharide-1,4'-bisphosphate precursor of lipid A.</text>
</comment>
<evidence type="ECO:0000313" key="14">
    <source>
        <dbReference type="Proteomes" id="UP000268623"/>
    </source>
</evidence>
<dbReference type="GO" id="GO:0005886">
    <property type="term" value="C:plasma membrane"/>
    <property type="evidence" value="ECO:0007669"/>
    <property type="project" value="UniProtKB-SubCell"/>
</dbReference>
<comment type="caution">
    <text evidence="13">The sequence shown here is derived from an EMBL/GenBank/DDBJ whole genome shotgun (WGS) entry which is preliminary data.</text>
</comment>
<comment type="pathway">
    <text evidence="2 10">Bacterial outer membrane biogenesis; LPS core biosynthesis.</text>
</comment>
<sequence>MSLLTVYRLATIAATPFASAALNWRANHGKEDPARLAERMGESNRPRPRGRLVWLHGASVGESLSLLPLIDRFIQRGLEVLVTSGTVSSARVLSARLPAGAFHQYAPIDAPKFVERFLDHWRPDIAVFAESELWPNIVAAVRARGAPLVLANARISRKSAERWRAVPGAAKSVFGAVDLCLAQDSDNAARFLALGARCVRIAGNLKFDVPPPPADSAKLAAFNGAIGARPAWAAVSTHPGEEDLVLDAHVDMAAQTPSLLTIIAPRRWERGVEIVEAARARGLTAALRSQESEPRRDVDVYIVDSVGELGLIFRSVGVVLMGKSLLPGGGGQNPIEPAKLGCAILHGPHVENFTEAYGELAAAKAAARVTDAASLARAAQYLLAEPARMRKMGRAAAETVERLGGASRGIMTAVEPYLAQMAVAQQ</sequence>
<evidence type="ECO:0000256" key="4">
    <source>
        <dbReference type="ARBA" id="ARBA00019077"/>
    </source>
</evidence>
<proteinExistence type="inferred from homology"/>
<feature type="signal peptide" evidence="11">
    <location>
        <begin position="1"/>
        <end position="20"/>
    </location>
</feature>
<dbReference type="PANTHER" id="PTHR42755">
    <property type="entry name" value="3-DEOXY-MANNO-OCTULOSONATE CYTIDYLYLTRANSFERASE"/>
    <property type="match status" value="1"/>
</dbReference>
<feature type="chain" id="PRO_5018148465" description="3-deoxy-D-manno-octulosonic acid transferase" evidence="11">
    <location>
        <begin position="21"/>
        <end position="426"/>
    </location>
</feature>
<dbReference type="InterPro" id="IPR039901">
    <property type="entry name" value="Kdotransferase"/>
</dbReference>
<keyword evidence="11" id="KW-0732">Signal</keyword>
<comment type="similarity">
    <text evidence="10">Belongs to the glycosyltransferase group 1 family.</text>
</comment>
<dbReference type="Proteomes" id="UP000268623">
    <property type="component" value="Unassembled WGS sequence"/>
</dbReference>
<keyword evidence="5 10" id="KW-0808">Transferase</keyword>
<dbReference type="InterPro" id="IPR007507">
    <property type="entry name" value="Glycos_transf_N"/>
</dbReference>
<keyword evidence="10" id="KW-1003">Cell membrane</keyword>
<evidence type="ECO:0000256" key="6">
    <source>
        <dbReference type="ARBA" id="ARBA00031445"/>
    </source>
</evidence>
<dbReference type="EC" id="2.4.99.12" evidence="3 10"/>
<evidence type="ECO:0000259" key="12">
    <source>
        <dbReference type="Pfam" id="PF04413"/>
    </source>
</evidence>
<organism evidence="13 14">
    <name type="scientific">Methylocystis hirsuta</name>
    <dbReference type="NCBI Taxonomy" id="369798"/>
    <lineage>
        <taxon>Bacteria</taxon>
        <taxon>Pseudomonadati</taxon>
        <taxon>Pseudomonadota</taxon>
        <taxon>Alphaproteobacteria</taxon>
        <taxon>Hyphomicrobiales</taxon>
        <taxon>Methylocystaceae</taxon>
        <taxon>Methylocystis</taxon>
    </lineage>
</organism>
<evidence type="ECO:0000256" key="11">
    <source>
        <dbReference type="SAM" id="SignalP"/>
    </source>
</evidence>